<accession>A0AAV7E127</accession>
<proteinExistence type="predicted"/>
<dbReference type="EMBL" id="JAINDJ010000007">
    <property type="protein sequence ID" value="KAG9441910.1"/>
    <property type="molecule type" value="Genomic_DNA"/>
</dbReference>
<evidence type="ECO:0000313" key="2">
    <source>
        <dbReference type="EMBL" id="KAG9441910.1"/>
    </source>
</evidence>
<reference evidence="2 3" key="1">
    <citation type="submission" date="2021-07" db="EMBL/GenBank/DDBJ databases">
        <title>The Aristolochia fimbriata genome: insights into angiosperm evolution, floral development and chemical biosynthesis.</title>
        <authorList>
            <person name="Jiao Y."/>
        </authorList>
    </citation>
    <scope>NUCLEOTIDE SEQUENCE [LARGE SCALE GENOMIC DNA]</scope>
    <source>
        <strain evidence="2">IBCAS-2021</strain>
        <tissue evidence="2">Leaf</tissue>
    </source>
</reference>
<evidence type="ECO:0000313" key="3">
    <source>
        <dbReference type="Proteomes" id="UP000825729"/>
    </source>
</evidence>
<dbReference type="AlphaFoldDB" id="A0AAV7E127"/>
<protein>
    <submittedName>
        <fullName evidence="2">Uncharacterized protein</fullName>
    </submittedName>
</protein>
<name>A0AAV7E127_ARIFI</name>
<keyword evidence="3" id="KW-1185">Reference proteome</keyword>
<gene>
    <name evidence="2" type="ORF">H6P81_017764</name>
</gene>
<evidence type="ECO:0000256" key="1">
    <source>
        <dbReference type="SAM" id="MobiDB-lite"/>
    </source>
</evidence>
<dbReference type="Proteomes" id="UP000825729">
    <property type="component" value="Unassembled WGS sequence"/>
</dbReference>
<comment type="caution">
    <text evidence="2">The sequence shown here is derived from an EMBL/GenBank/DDBJ whole genome shotgun (WGS) entry which is preliminary data.</text>
</comment>
<organism evidence="2 3">
    <name type="scientific">Aristolochia fimbriata</name>
    <name type="common">White veined hardy Dutchman's pipe vine</name>
    <dbReference type="NCBI Taxonomy" id="158543"/>
    <lineage>
        <taxon>Eukaryota</taxon>
        <taxon>Viridiplantae</taxon>
        <taxon>Streptophyta</taxon>
        <taxon>Embryophyta</taxon>
        <taxon>Tracheophyta</taxon>
        <taxon>Spermatophyta</taxon>
        <taxon>Magnoliopsida</taxon>
        <taxon>Magnoliidae</taxon>
        <taxon>Piperales</taxon>
        <taxon>Aristolochiaceae</taxon>
        <taxon>Aristolochia</taxon>
    </lineage>
</organism>
<sequence>MAQSERARMGKSYQYRAIDNATQGSRIALVVHSVAERRNPVGQRLECTAMHLRHTSKKSTVKKTHQVRERSIVLTLKTRIAHTVQLKSRSKKKHTAKIKCSKLATPAQMFTTHRKKKHCRQLVTIADHRNEDRSALIVQSSHECSAEKKPSHAVTQRMKSQMETSVTN</sequence>
<feature type="region of interest" description="Disordered" evidence="1">
    <location>
        <begin position="141"/>
        <end position="168"/>
    </location>
</feature>
<feature type="compositionally biased region" description="Polar residues" evidence="1">
    <location>
        <begin position="153"/>
        <end position="168"/>
    </location>
</feature>